<comment type="caution">
    <text evidence="2">The sequence shown here is derived from an EMBL/GenBank/DDBJ whole genome shotgun (WGS) entry which is preliminary data.</text>
</comment>
<gene>
    <name evidence="2" type="ORF">GGQ67_000930</name>
</gene>
<accession>A0A7W6CT97</accession>
<name>A0A7W6CT97_9HYPH</name>
<dbReference type="Proteomes" id="UP000582090">
    <property type="component" value="Unassembled WGS sequence"/>
</dbReference>
<evidence type="ECO:0000313" key="2">
    <source>
        <dbReference type="EMBL" id="MBB3963305.1"/>
    </source>
</evidence>
<evidence type="ECO:0000313" key="3">
    <source>
        <dbReference type="Proteomes" id="UP000582090"/>
    </source>
</evidence>
<reference evidence="2 3" key="1">
    <citation type="submission" date="2020-08" db="EMBL/GenBank/DDBJ databases">
        <title>Genomic Encyclopedia of Type Strains, Phase IV (KMG-IV): sequencing the most valuable type-strain genomes for metagenomic binning, comparative biology and taxonomic classification.</title>
        <authorList>
            <person name="Goeker M."/>
        </authorList>
    </citation>
    <scope>NUCLEOTIDE SEQUENCE [LARGE SCALE GENOMIC DNA]</scope>
    <source>
        <strain evidence="2 3">DSM 26575</strain>
    </source>
</reference>
<sequence>MPRLYGKIIFVVLLASFAVPLSGNAADRLLEGQWQTSEGAPETIGIIQYGETAAIFSKAGWAMASLQPETGGVLASGEGRWSITANSPPANVRVTVGYRNDRLHLLVAPKDGGGSTEYKIILERVEHKSKNRRA</sequence>
<feature type="chain" id="PRO_5031264049" evidence="1">
    <location>
        <begin position="26"/>
        <end position="134"/>
    </location>
</feature>
<keyword evidence="1" id="KW-0732">Signal</keyword>
<protein>
    <submittedName>
        <fullName evidence="2">Uncharacterized protein</fullName>
    </submittedName>
</protein>
<dbReference type="EMBL" id="JACIDW010000002">
    <property type="protein sequence ID" value="MBB3963305.1"/>
    <property type="molecule type" value="Genomic_DNA"/>
</dbReference>
<dbReference type="RefSeq" id="WP_183899027.1">
    <property type="nucleotide sequence ID" value="NZ_JACIDW010000002.1"/>
</dbReference>
<evidence type="ECO:0000256" key="1">
    <source>
        <dbReference type="SAM" id="SignalP"/>
    </source>
</evidence>
<proteinExistence type="predicted"/>
<organism evidence="2 3">
    <name type="scientific">Rhizobium metallidurans</name>
    <dbReference type="NCBI Taxonomy" id="1265931"/>
    <lineage>
        <taxon>Bacteria</taxon>
        <taxon>Pseudomonadati</taxon>
        <taxon>Pseudomonadota</taxon>
        <taxon>Alphaproteobacteria</taxon>
        <taxon>Hyphomicrobiales</taxon>
        <taxon>Rhizobiaceae</taxon>
        <taxon>Rhizobium/Agrobacterium group</taxon>
        <taxon>Rhizobium</taxon>
    </lineage>
</organism>
<dbReference type="AlphaFoldDB" id="A0A7W6CT97"/>
<keyword evidence="3" id="KW-1185">Reference proteome</keyword>
<feature type="signal peptide" evidence="1">
    <location>
        <begin position="1"/>
        <end position="25"/>
    </location>
</feature>